<proteinExistence type="predicted"/>
<evidence type="ECO:0000313" key="2">
    <source>
        <dbReference type="Proteomes" id="UP001165121"/>
    </source>
</evidence>
<dbReference type="Pfam" id="PF14223">
    <property type="entry name" value="Retrotran_gag_2"/>
    <property type="match status" value="1"/>
</dbReference>
<dbReference type="EMBL" id="BSXT01019080">
    <property type="protein sequence ID" value="GMG17743.1"/>
    <property type="molecule type" value="Genomic_DNA"/>
</dbReference>
<gene>
    <name evidence="1" type="ORF">Pfra01_003034400</name>
</gene>
<accession>A0A9W6YRA5</accession>
<name>A0A9W6YRA5_9STRA</name>
<reference evidence="1" key="1">
    <citation type="submission" date="2023-04" db="EMBL/GenBank/DDBJ databases">
        <title>Phytophthora fragariaefolia NBRC 109709.</title>
        <authorList>
            <person name="Ichikawa N."/>
            <person name="Sato H."/>
            <person name="Tonouchi N."/>
        </authorList>
    </citation>
    <scope>NUCLEOTIDE SEQUENCE</scope>
    <source>
        <strain evidence="1">NBRC 109709</strain>
    </source>
</reference>
<evidence type="ECO:0000313" key="1">
    <source>
        <dbReference type="EMBL" id="GMG17743.1"/>
    </source>
</evidence>
<dbReference type="OrthoDB" id="126665at2759"/>
<protein>
    <submittedName>
        <fullName evidence="1">Unnamed protein product</fullName>
    </submittedName>
</protein>
<sequence length="103" mass="11540">MEANAKAFLIKTIDNQHVLLVKDTSTAFELFQTICSKYEGSAVHNNPYYIQSYIMILSYEEGNDLAAFIYDLESAMKAAADSTNSVLSDEQKSLYLYHSLPTA</sequence>
<dbReference type="Proteomes" id="UP001165121">
    <property type="component" value="Unassembled WGS sequence"/>
</dbReference>
<dbReference type="AlphaFoldDB" id="A0A9W6YRA5"/>
<organism evidence="1 2">
    <name type="scientific">Phytophthora fragariaefolia</name>
    <dbReference type="NCBI Taxonomy" id="1490495"/>
    <lineage>
        <taxon>Eukaryota</taxon>
        <taxon>Sar</taxon>
        <taxon>Stramenopiles</taxon>
        <taxon>Oomycota</taxon>
        <taxon>Peronosporomycetes</taxon>
        <taxon>Peronosporales</taxon>
        <taxon>Peronosporaceae</taxon>
        <taxon>Phytophthora</taxon>
    </lineage>
</organism>
<comment type="caution">
    <text evidence="1">The sequence shown here is derived from an EMBL/GenBank/DDBJ whole genome shotgun (WGS) entry which is preliminary data.</text>
</comment>
<keyword evidence="2" id="KW-1185">Reference proteome</keyword>